<keyword evidence="3" id="KW-1185">Reference proteome</keyword>
<protein>
    <recommendedName>
        <fullName evidence="4">DUF4198 domain-containing protein</fullName>
    </recommendedName>
</protein>
<dbReference type="AlphaFoldDB" id="A0A3E1YHT4"/>
<sequence length="238" mass="26901">MRKLLFTVLFCFSMQALFAHALWIETITTGKIGQTQEVKVYLGEYADGQRDSTQHWFSNMKDFTLYLIAPDGKKEALQCTANGNHFKATFTPTVAGTYTLSVDHTVQEVYGGSKIRYYALGLVKVNGSAEGLAQLPQRTDFTLLAQENKKFKVNQPTNVKFLYKQEKTPEAAELTVQSPAGWAKKFKADEQGAVTFQPFWSGKYMLEGTFTENISGTHEGKPFERIWHCVTYCMDVDK</sequence>
<feature type="chain" id="PRO_5017632343" description="DUF4198 domain-containing protein" evidence="1">
    <location>
        <begin position="22"/>
        <end position="238"/>
    </location>
</feature>
<dbReference type="Proteomes" id="UP000260644">
    <property type="component" value="Unassembled WGS sequence"/>
</dbReference>
<dbReference type="RefSeq" id="WP_116974152.1">
    <property type="nucleotide sequence ID" value="NZ_QPMM01000001.1"/>
</dbReference>
<comment type="caution">
    <text evidence="2">The sequence shown here is derived from an EMBL/GenBank/DDBJ whole genome shotgun (WGS) entry which is preliminary data.</text>
</comment>
<dbReference type="OrthoDB" id="1148550at2"/>
<organism evidence="2 3">
    <name type="scientific">Chitinophaga silvatica</name>
    <dbReference type="NCBI Taxonomy" id="2282649"/>
    <lineage>
        <taxon>Bacteria</taxon>
        <taxon>Pseudomonadati</taxon>
        <taxon>Bacteroidota</taxon>
        <taxon>Chitinophagia</taxon>
        <taxon>Chitinophagales</taxon>
        <taxon>Chitinophagaceae</taxon>
        <taxon>Chitinophaga</taxon>
    </lineage>
</organism>
<dbReference type="Gene3D" id="2.60.40.10">
    <property type="entry name" value="Immunoglobulins"/>
    <property type="match status" value="1"/>
</dbReference>
<dbReference type="InterPro" id="IPR014756">
    <property type="entry name" value="Ig_E-set"/>
</dbReference>
<accession>A0A3E1YHT4</accession>
<dbReference type="EMBL" id="QPMM01000001">
    <property type="protein sequence ID" value="RFS26959.1"/>
    <property type="molecule type" value="Genomic_DNA"/>
</dbReference>
<gene>
    <name evidence="2" type="ORF">DVR12_04030</name>
</gene>
<evidence type="ECO:0000313" key="2">
    <source>
        <dbReference type="EMBL" id="RFS26959.1"/>
    </source>
</evidence>
<dbReference type="SUPFAM" id="SSF81296">
    <property type="entry name" value="E set domains"/>
    <property type="match status" value="1"/>
</dbReference>
<evidence type="ECO:0000256" key="1">
    <source>
        <dbReference type="SAM" id="SignalP"/>
    </source>
</evidence>
<proteinExistence type="predicted"/>
<evidence type="ECO:0000313" key="3">
    <source>
        <dbReference type="Proteomes" id="UP000260644"/>
    </source>
</evidence>
<evidence type="ECO:0008006" key="4">
    <source>
        <dbReference type="Google" id="ProtNLM"/>
    </source>
</evidence>
<keyword evidence="1" id="KW-0732">Signal</keyword>
<name>A0A3E1YHT4_9BACT</name>
<feature type="signal peptide" evidence="1">
    <location>
        <begin position="1"/>
        <end position="21"/>
    </location>
</feature>
<reference evidence="2 3" key="1">
    <citation type="submission" date="2018-07" db="EMBL/GenBank/DDBJ databases">
        <title>Chitinophaga K2CV101002-2 sp. nov., isolated from a monsoon evergreen broad-leaved forest soil.</title>
        <authorList>
            <person name="Lv Y."/>
        </authorList>
    </citation>
    <scope>NUCLEOTIDE SEQUENCE [LARGE SCALE GENOMIC DNA]</scope>
    <source>
        <strain evidence="2 3">GDMCC 1.1288</strain>
    </source>
</reference>
<dbReference type="InterPro" id="IPR013783">
    <property type="entry name" value="Ig-like_fold"/>
</dbReference>